<evidence type="ECO:0000313" key="2">
    <source>
        <dbReference type="Proteomes" id="UP001164929"/>
    </source>
</evidence>
<organism evidence="1 2">
    <name type="scientific">Populus alba x Populus x berolinensis</name>
    <dbReference type="NCBI Taxonomy" id="444605"/>
    <lineage>
        <taxon>Eukaryota</taxon>
        <taxon>Viridiplantae</taxon>
        <taxon>Streptophyta</taxon>
        <taxon>Embryophyta</taxon>
        <taxon>Tracheophyta</taxon>
        <taxon>Spermatophyta</taxon>
        <taxon>Magnoliopsida</taxon>
        <taxon>eudicotyledons</taxon>
        <taxon>Gunneridae</taxon>
        <taxon>Pentapetalae</taxon>
        <taxon>rosids</taxon>
        <taxon>fabids</taxon>
        <taxon>Malpighiales</taxon>
        <taxon>Salicaceae</taxon>
        <taxon>Saliceae</taxon>
        <taxon>Populus</taxon>
    </lineage>
</organism>
<dbReference type="EMBL" id="JAQIZT010000002">
    <property type="protein sequence ID" value="KAJ7008287.1"/>
    <property type="molecule type" value="Genomic_DNA"/>
</dbReference>
<gene>
    <name evidence="1" type="ORF">NC653_007084</name>
</gene>
<sequence>MPRPNARTAVQLAVAMASKGVL</sequence>
<comment type="caution">
    <text evidence="1">The sequence shown here is derived from an EMBL/GenBank/DDBJ whole genome shotgun (WGS) entry which is preliminary data.</text>
</comment>
<dbReference type="AlphaFoldDB" id="A0AAD6WDF6"/>
<dbReference type="Proteomes" id="UP001164929">
    <property type="component" value="Chromosome 2"/>
</dbReference>
<reference evidence="1" key="1">
    <citation type="journal article" date="2023" name="Mol. Ecol. Resour.">
        <title>Chromosome-level genome assembly of a triploid poplar Populus alba 'Berolinensis'.</title>
        <authorList>
            <person name="Chen S."/>
            <person name="Yu Y."/>
            <person name="Wang X."/>
            <person name="Wang S."/>
            <person name="Zhang T."/>
            <person name="Zhou Y."/>
            <person name="He R."/>
            <person name="Meng N."/>
            <person name="Wang Y."/>
            <person name="Liu W."/>
            <person name="Liu Z."/>
            <person name="Liu J."/>
            <person name="Guo Q."/>
            <person name="Huang H."/>
            <person name="Sederoff R.R."/>
            <person name="Wang G."/>
            <person name="Qu G."/>
            <person name="Chen S."/>
        </authorList>
    </citation>
    <scope>NUCLEOTIDE SEQUENCE</scope>
    <source>
        <strain evidence="1">SC-2020</strain>
    </source>
</reference>
<name>A0AAD6WDF6_9ROSI</name>
<protein>
    <submittedName>
        <fullName evidence="1">Uncharacterized protein</fullName>
    </submittedName>
</protein>
<proteinExistence type="predicted"/>
<keyword evidence="2" id="KW-1185">Reference proteome</keyword>
<accession>A0AAD6WDF6</accession>
<evidence type="ECO:0000313" key="1">
    <source>
        <dbReference type="EMBL" id="KAJ7008287.1"/>
    </source>
</evidence>